<dbReference type="PIRSF" id="PIRSF016202">
    <property type="entry name" value="PH1107"/>
    <property type="match status" value="1"/>
</dbReference>
<sequence>MSQPIVYPKSKEMIVQRYSGNPILTKEDIPAAAKGVYNSGCIKTKEGKYVMICRVETPSMKQLLWPADSTDGIKFKLRPEPIKLPDTEEFKQYTTGMFYDPRVTEIEGKYYLVFACHSGHSCRLGLMESKDLVTFEWKDFISETDNRNGVLFPEKINGLYARLDRPNTSDGRAYMWISYSPDLIYWGKSKALATTQDEWGWKKNGPGAVPIKTDKGWLVIYHAVNVQCAAQYVYHLGVMLLDLKDPSKIIARAKAPILSPTTNYELNGLSYAVVFTCGAVVEPNKEVKIYYGGADTVQCLATAKLDDLVDACFNR</sequence>
<evidence type="ECO:0000256" key="1">
    <source>
        <dbReference type="ARBA" id="ARBA00022676"/>
    </source>
</evidence>
<accession>A0A0F0CVK5</accession>
<keyword evidence="4" id="KW-0378">Hydrolase</keyword>
<evidence type="ECO:0000256" key="3">
    <source>
        <dbReference type="ARBA" id="ARBA00024356"/>
    </source>
</evidence>
<comment type="similarity">
    <text evidence="3">Belongs to the glycosyl hydrolase 130 family.</text>
</comment>
<evidence type="ECO:0000313" key="4">
    <source>
        <dbReference type="EMBL" id="KJJ86064.1"/>
    </source>
</evidence>
<dbReference type="PANTHER" id="PTHR34106">
    <property type="entry name" value="GLYCOSIDASE"/>
    <property type="match status" value="1"/>
</dbReference>
<name>A0A0F0CVK5_9BACT</name>
<proteinExistence type="inferred from homology"/>
<dbReference type="EMBL" id="JYNY01000016">
    <property type="protein sequence ID" value="KJJ86064.1"/>
    <property type="molecule type" value="Genomic_DNA"/>
</dbReference>
<protein>
    <submittedName>
        <fullName evidence="4">Glycosidase-like protein</fullName>
    </submittedName>
</protein>
<dbReference type="GO" id="GO:0016798">
    <property type="term" value="F:hydrolase activity, acting on glycosyl bonds"/>
    <property type="evidence" value="ECO:0007669"/>
    <property type="project" value="UniProtKB-KW"/>
</dbReference>
<dbReference type="PANTHER" id="PTHR34106:SF5">
    <property type="entry name" value="GLYCOSIDASE"/>
    <property type="match status" value="1"/>
</dbReference>
<dbReference type="InterPro" id="IPR023296">
    <property type="entry name" value="Glyco_hydro_beta-prop_sf"/>
</dbReference>
<dbReference type="Proteomes" id="UP000033428">
    <property type="component" value="Unassembled WGS sequence"/>
</dbReference>
<dbReference type="CDD" id="cd08993">
    <property type="entry name" value="GH130"/>
    <property type="match status" value="1"/>
</dbReference>
<organism evidence="4 5">
    <name type="scientific">Candidatus Omnitrophus magneticus</name>
    <dbReference type="NCBI Taxonomy" id="1609969"/>
    <lineage>
        <taxon>Bacteria</taxon>
        <taxon>Pseudomonadati</taxon>
        <taxon>Candidatus Omnitrophota</taxon>
        <taxon>Candidatus Omnitrophus</taxon>
    </lineage>
</organism>
<dbReference type="GO" id="GO:0016757">
    <property type="term" value="F:glycosyltransferase activity"/>
    <property type="evidence" value="ECO:0007669"/>
    <property type="project" value="UniProtKB-KW"/>
</dbReference>
<keyword evidence="2" id="KW-0808">Transferase</keyword>
<dbReference type="InterPro" id="IPR007184">
    <property type="entry name" value="Mannoside_phosphorylase"/>
</dbReference>
<comment type="caution">
    <text evidence="4">The sequence shown here is derived from an EMBL/GenBank/DDBJ whole genome shotgun (WGS) entry which is preliminary data.</text>
</comment>
<evidence type="ECO:0000256" key="2">
    <source>
        <dbReference type="ARBA" id="ARBA00022679"/>
    </source>
</evidence>
<gene>
    <name evidence="4" type="ORF">OMAG_000054</name>
</gene>
<keyword evidence="1" id="KW-0328">Glycosyltransferase</keyword>
<evidence type="ECO:0000313" key="5">
    <source>
        <dbReference type="Proteomes" id="UP000033428"/>
    </source>
</evidence>
<dbReference type="AlphaFoldDB" id="A0A0F0CVK5"/>
<dbReference type="PATRIC" id="fig|1609969.3.peg.67"/>
<keyword evidence="5" id="KW-1185">Reference proteome</keyword>
<dbReference type="Gene3D" id="2.115.10.20">
    <property type="entry name" value="Glycosyl hydrolase domain, family 43"/>
    <property type="match status" value="1"/>
</dbReference>
<reference evidence="4 5" key="1">
    <citation type="submission" date="2015-02" db="EMBL/GenBank/DDBJ databases">
        <title>Single-cell genomics of uncultivated deep-branching MTB reveals a conserved set of magnetosome genes.</title>
        <authorList>
            <person name="Kolinko S."/>
            <person name="Richter M."/>
            <person name="Glockner F.O."/>
            <person name="Brachmann A."/>
            <person name="Schuler D."/>
        </authorList>
    </citation>
    <scope>NUCLEOTIDE SEQUENCE [LARGE SCALE GENOMIC DNA]</scope>
    <source>
        <strain evidence="4">SKK-01</strain>
    </source>
</reference>
<keyword evidence="4" id="KW-0326">Glycosidase</keyword>
<dbReference type="Pfam" id="PF04041">
    <property type="entry name" value="Glyco_hydro_130"/>
    <property type="match status" value="1"/>
</dbReference>
<dbReference type="SUPFAM" id="SSF75005">
    <property type="entry name" value="Arabinanase/levansucrase/invertase"/>
    <property type="match status" value="1"/>
</dbReference>